<feature type="transmembrane region" description="Helical" evidence="1">
    <location>
        <begin position="79"/>
        <end position="99"/>
    </location>
</feature>
<comment type="caution">
    <text evidence="2">The sequence shown here is derived from an EMBL/GenBank/DDBJ whole genome shotgun (WGS) entry which is preliminary data.</text>
</comment>
<dbReference type="EMBL" id="LBOG01000009">
    <property type="protein sequence ID" value="KKP29716.1"/>
    <property type="molecule type" value="Genomic_DNA"/>
</dbReference>
<evidence type="ECO:0000313" key="2">
    <source>
        <dbReference type="EMBL" id="KKP29716.1"/>
    </source>
</evidence>
<protein>
    <submittedName>
        <fullName evidence="2">Uncharacterized protein</fullName>
    </submittedName>
</protein>
<dbReference type="Proteomes" id="UP000034934">
    <property type="component" value="Unassembled WGS sequence"/>
</dbReference>
<feature type="transmembrane region" description="Helical" evidence="1">
    <location>
        <begin position="46"/>
        <end position="67"/>
    </location>
</feature>
<sequence length="114" mass="12003">MFTLVKPVCAQDWTGACVGTGAGTDVATIRGIECVITNLLRYIPNALALVAAFMIVLAGVKVISAGADPKAYAAAWQQLTWAVIGLILLAGVWLILVFIERFTGAPVTQFGIPQ</sequence>
<dbReference type="InterPro" id="IPR043993">
    <property type="entry name" value="T4SS_pilin"/>
</dbReference>
<keyword evidence="1" id="KW-1133">Transmembrane helix</keyword>
<evidence type="ECO:0000256" key="1">
    <source>
        <dbReference type="SAM" id="Phobius"/>
    </source>
</evidence>
<keyword evidence="1" id="KW-0472">Membrane</keyword>
<name>A0A0F9YTD9_9BACT</name>
<dbReference type="Pfam" id="PF18895">
    <property type="entry name" value="T4SS_pilin"/>
    <property type="match status" value="1"/>
</dbReference>
<accession>A0A0F9YTD9</accession>
<gene>
    <name evidence="2" type="ORF">UR19_C0009G0003</name>
</gene>
<keyword evidence="1" id="KW-0812">Transmembrane</keyword>
<dbReference type="AlphaFoldDB" id="A0A0F9YTD9"/>
<proteinExistence type="predicted"/>
<reference evidence="2 3" key="1">
    <citation type="journal article" date="2015" name="Nature">
        <title>rRNA introns, odd ribosomes, and small enigmatic genomes across a large radiation of phyla.</title>
        <authorList>
            <person name="Brown C.T."/>
            <person name="Hug L.A."/>
            <person name="Thomas B.C."/>
            <person name="Sharon I."/>
            <person name="Castelle C.J."/>
            <person name="Singh A."/>
            <person name="Wilkins M.J."/>
            <person name="Williams K.H."/>
            <person name="Banfield J.F."/>
        </authorList>
    </citation>
    <scope>NUCLEOTIDE SEQUENCE [LARGE SCALE GENOMIC DNA]</scope>
</reference>
<evidence type="ECO:0000313" key="3">
    <source>
        <dbReference type="Proteomes" id="UP000034934"/>
    </source>
</evidence>
<organism evidence="2 3">
    <name type="scientific">Candidatus Nomurabacteria bacterium GW2011_GWF1_31_48</name>
    <dbReference type="NCBI Taxonomy" id="1618767"/>
    <lineage>
        <taxon>Bacteria</taxon>
        <taxon>Candidatus Nomuraibacteriota</taxon>
    </lineage>
</organism>